<sequence length="177" mass="20989">MAILTRSKTQKSRFVTLSKFEVDRCYRLALEQLSKEVPFKITKSHARTIYSPSLKVMKDIESINNFKALQEIFYIKLKNKYHDLNNQKRSFFDNNNNKEDNETIYSETTSDDYDTLTNTSTCSSCDYSTIDTFIDDDIDWIRSSFDENEEFWDIFRRLLLLNIIIPLIFIISMILLI</sequence>
<keyword evidence="3" id="KW-1185">Reference proteome</keyword>
<dbReference type="AlphaFoldDB" id="A0A397S9B2"/>
<accession>A0A397S9B2</accession>
<reference evidence="2 3" key="1">
    <citation type="submission" date="2018-06" db="EMBL/GenBank/DDBJ databases">
        <title>Comparative genomics reveals the genomic features of Rhizophagus irregularis, R. cerebriforme, R. diaphanum and Gigaspora rosea, and their symbiotic lifestyle signature.</title>
        <authorList>
            <person name="Morin E."/>
            <person name="San Clemente H."/>
            <person name="Chen E.C.H."/>
            <person name="De La Providencia I."/>
            <person name="Hainaut M."/>
            <person name="Kuo A."/>
            <person name="Kohler A."/>
            <person name="Murat C."/>
            <person name="Tang N."/>
            <person name="Roy S."/>
            <person name="Loubradou J."/>
            <person name="Henrissat B."/>
            <person name="Grigoriev I.V."/>
            <person name="Corradi N."/>
            <person name="Roux C."/>
            <person name="Martin F.M."/>
        </authorList>
    </citation>
    <scope>NUCLEOTIDE SEQUENCE [LARGE SCALE GENOMIC DNA]</scope>
    <source>
        <strain evidence="2 3">DAOM 227022</strain>
    </source>
</reference>
<gene>
    <name evidence="2" type="ORF">C1645_865075</name>
</gene>
<evidence type="ECO:0000256" key="1">
    <source>
        <dbReference type="SAM" id="Phobius"/>
    </source>
</evidence>
<evidence type="ECO:0000313" key="3">
    <source>
        <dbReference type="Proteomes" id="UP000265703"/>
    </source>
</evidence>
<keyword evidence="1" id="KW-0812">Transmembrane</keyword>
<dbReference type="OrthoDB" id="2358836at2759"/>
<feature type="transmembrane region" description="Helical" evidence="1">
    <location>
        <begin position="158"/>
        <end position="176"/>
    </location>
</feature>
<keyword evidence="1" id="KW-0472">Membrane</keyword>
<protein>
    <submittedName>
        <fullName evidence="2">Uncharacterized protein</fullName>
    </submittedName>
</protein>
<evidence type="ECO:0000313" key="2">
    <source>
        <dbReference type="EMBL" id="RIA81336.1"/>
    </source>
</evidence>
<dbReference type="Proteomes" id="UP000265703">
    <property type="component" value="Unassembled WGS sequence"/>
</dbReference>
<dbReference type="EMBL" id="QKYT01000812">
    <property type="protein sequence ID" value="RIA81336.1"/>
    <property type="molecule type" value="Genomic_DNA"/>
</dbReference>
<name>A0A397S9B2_9GLOM</name>
<organism evidence="2 3">
    <name type="scientific">Glomus cerebriforme</name>
    <dbReference type="NCBI Taxonomy" id="658196"/>
    <lineage>
        <taxon>Eukaryota</taxon>
        <taxon>Fungi</taxon>
        <taxon>Fungi incertae sedis</taxon>
        <taxon>Mucoromycota</taxon>
        <taxon>Glomeromycotina</taxon>
        <taxon>Glomeromycetes</taxon>
        <taxon>Glomerales</taxon>
        <taxon>Glomeraceae</taxon>
        <taxon>Glomus</taxon>
    </lineage>
</organism>
<keyword evidence="1" id="KW-1133">Transmembrane helix</keyword>
<comment type="caution">
    <text evidence="2">The sequence shown here is derived from an EMBL/GenBank/DDBJ whole genome shotgun (WGS) entry which is preliminary data.</text>
</comment>
<proteinExistence type="predicted"/>